<dbReference type="AlphaFoldDB" id="A0A098VQC9"/>
<name>A0A098VQC9_9MICR</name>
<sequence>MVKINTASKTINQITEGDSSAATANAKQSTHSKANIVTTMKKDEFFVMFLYSWIQMYGWLFFFPVARSLSASLCSVCHTTPARGGGAPKLPLRLPCALSVL</sequence>
<gene>
    <name evidence="2" type="ORF">DI09_402p10</name>
</gene>
<keyword evidence="3" id="KW-1185">Reference proteome</keyword>
<reference evidence="2 3" key="1">
    <citation type="submission" date="2014-04" db="EMBL/GenBank/DDBJ databases">
        <title>A new species of microsporidia sheds light on the evolution of extreme parasitism.</title>
        <authorList>
            <person name="Haag K.L."/>
            <person name="James T.Y."/>
            <person name="Larsson R."/>
            <person name="Schaer T.M."/>
            <person name="Refardt D."/>
            <person name="Pombert J.-F."/>
            <person name="Ebert D."/>
        </authorList>
    </citation>
    <scope>NUCLEOTIDE SEQUENCE [LARGE SCALE GENOMIC DNA]</scope>
    <source>
        <strain evidence="2 3">UGP3</strain>
        <tissue evidence="2">Spores</tissue>
    </source>
</reference>
<accession>A0A098VQC9</accession>
<dbReference type="OrthoDB" id="6366884at2759"/>
<dbReference type="Proteomes" id="UP000029725">
    <property type="component" value="Unassembled WGS sequence"/>
</dbReference>
<evidence type="ECO:0000313" key="3">
    <source>
        <dbReference type="Proteomes" id="UP000029725"/>
    </source>
</evidence>
<evidence type="ECO:0000313" key="2">
    <source>
        <dbReference type="EMBL" id="KGG51238.1"/>
    </source>
</evidence>
<proteinExistence type="predicted"/>
<comment type="caution">
    <text evidence="2">The sequence shown here is derived from an EMBL/GenBank/DDBJ whole genome shotgun (WGS) entry which is preliminary data.</text>
</comment>
<keyword evidence="1" id="KW-0472">Membrane</keyword>
<organism evidence="2 3">
    <name type="scientific">Mitosporidium daphniae</name>
    <dbReference type="NCBI Taxonomy" id="1485682"/>
    <lineage>
        <taxon>Eukaryota</taxon>
        <taxon>Fungi</taxon>
        <taxon>Fungi incertae sedis</taxon>
        <taxon>Microsporidia</taxon>
        <taxon>Mitosporidium</taxon>
    </lineage>
</organism>
<keyword evidence="1" id="KW-0812">Transmembrane</keyword>
<dbReference type="HOGENOM" id="CLU_2292348_0_0_1"/>
<dbReference type="EMBL" id="JMKJ01000334">
    <property type="protein sequence ID" value="KGG51238.1"/>
    <property type="molecule type" value="Genomic_DNA"/>
</dbReference>
<keyword evidence="1" id="KW-1133">Transmembrane helix</keyword>
<protein>
    <submittedName>
        <fullName evidence="2">Uncharacterized protein</fullName>
    </submittedName>
</protein>
<evidence type="ECO:0000256" key="1">
    <source>
        <dbReference type="SAM" id="Phobius"/>
    </source>
</evidence>
<dbReference type="VEuPathDB" id="MicrosporidiaDB:DI09_402p10"/>
<feature type="transmembrane region" description="Helical" evidence="1">
    <location>
        <begin position="45"/>
        <end position="66"/>
    </location>
</feature>